<sequence>AGPAYPARDPRSGRRLSSRGRAARLGWGDRISAARRDRRARARAARAAGGRSGGRAGAAGGAARARRFGRGADGGAGAAARVGRADARQPGPRGASLGDDGGEARRRPARLRGAGAGQAAAGGEL</sequence>
<evidence type="ECO:0000256" key="1">
    <source>
        <dbReference type="SAM" id="MobiDB-lite"/>
    </source>
</evidence>
<dbReference type="EMBL" id="CADCVW010000089">
    <property type="protein sequence ID" value="CAA9513258.1"/>
    <property type="molecule type" value="Genomic_DNA"/>
</dbReference>
<feature type="non-terminal residue" evidence="2">
    <location>
        <position position="1"/>
    </location>
</feature>
<feature type="compositionally biased region" description="Low complexity" evidence="1">
    <location>
        <begin position="111"/>
        <end position="125"/>
    </location>
</feature>
<dbReference type="AlphaFoldDB" id="A0A6J4T473"/>
<accession>A0A6J4T473</accession>
<proteinExistence type="predicted"/>
<organism evidence="2">
    <name type="scientific">uncultured Sphingomonadaceae bacterium</name>
    <dbReference type="NCBI Taxonomy" id="169976"/>
    <lineage>
        <taxon>Bacteria</taxon>
        <taxon>Pseudomonadati</taxon>
        <taxon>Pseudomonadota</taxon>
        <taxon>Alphaproteobacteria</taxon>
        <taxon>Sphingomonadales</taxon>
        <taxon>Sphingomonadaceae</taxon>
        <taxon>environmental samples</taxon>
    </lineage>
</organism>
<feature type="compositionally biased region" description="Gly residues" evidence="1">
    <location>
        <begin position="50"/>
        <end position="60"/>
    </location>
</feature>
<feature type="non-terminal residue" evidence="2">
    <location>
        <position position="125"/>
    </location>
</feature>
<feature type="region of interest" description="Disordered" evidence="1">
    <location>
        <begin position="1"/>
        <end position="125"/>
    </location>
</feature>
<protein>
    <submittedName>
        <fullName evidence="2">Uncharacterized protein</fullName>
    </submittedName>
</protein>
<reference evidence="2" key="1">
    <citation type="submission" date="2020-02" db="EMBL/GenBank/DDBJ databases">
        <authorList>
            <person name="Meier V. D."/>
        </authorList>
    </citation>
    <scope>NUCLEOTIDE SEQUENCE</scope>
    <source>
        <strain evidence="2">AVDCRST_MAG39</strain>
    </source>
</reference>
<evidence type="ECO:0000313" key="2">
    <source>
        <dbReference type="EMBL" id="CAA9513258.1"/>
    </source>
</evidence>
<gene>
    <name evidence="2" type="ORF">AVDCRST_MAG39-2162</name>
</gene>
<name>A0A6J4T473_9SPHN</name>
<feature type="compositionally biased region" description="Basic residues" evidence="1">
    <location>
        <begin position="13"/>
        <end position="22"/>
    </location>
</feature>